<dbReference type="InterPro" id="IPR050364">
    <property type="entry name" value="Cytochrome_P450_fung"/>
</dbReference>
<evidence type="ECO:0000256" key="5">
    <source>
        <dbReference type="ARBA" id="ARBA00023002"/>
    </source>
</evidence>
<dbReference type="GO" id="GO:0005506">
    <property type="term" value="F:iron ion binding"/>
    <property type="evidence" value="ECO:0007669"/>
    <property type="project" value="InterPro"/>
</dbReference>
<comment type="cofactor">
    <cofactor evidence="1 8">
        <name>heme</name>
        <dbReference type="ChEBI" id="CHEBI:30413"/>
    </cofactor>
</comment>
<dbReference type="GO" id="GO:0020037">
    <property type="term" value="F:heme binding"/>
    <property type="evidence" value="ECO:0007669"/>
    <property type="project" value="InterPro"/>
</dbReference>
<keyword evidence="6 8" id="KW-0408">Iron</keyword>
<proteinExistence type="inferred from homology"/>
<comment type="similarity">
    <text evidence="2 9">Belongs to the cytochrome P450 family.</text>
</comment>
<dbReference type="GO" id="GO:0004497">
    <property type="term" value="F:monooxygenase activity"/>
    <property type="evidence" value="ECO:0007669"/>
    <property type="project" value="UniProtKB-KW"/>
</dbReference>
<evidence type="ECO:0000256" key="9">
    <source>
        <dbReference type="RuleBase" id="RU000461"/>
    </source>
</evidence>
<keyword evidence="12" id="KW-1185">Reference proteome</keyword>
<gene>
    <name evidence="11" type="ORF">FE257_007835</name>
</gene>
<name>A0AAD4CZ05_ASPNN</name>
<dbReference type="Gene3D" id="1.10.630.10">
    <property type="entry name" value="Cytochrome P450"/>
    <property type="match status" value="1"/>
</dbReference>
<dbReference type="PRINTS" id="PR00385">
    <property type="entry name" value="P450"/>
</dbReference>
<dbReference type="PRINTS" id="PR00463">
    <property type="entry name" value="EP450I"/>
</dbReference>
<keyword evidence="5 9" id="KW-0560">Oxidoreductase</keyword>
<protein>
    <recommendedName>
        <fullName evidence="13">Cytochrome P450</fullName>
    </recommendedName>
</protein>
<dbReference type="InterPro" id="IPR002401">
    <property type="entry name" value="Cyt_P450_E_grp-I"/>
</dbReference>
<evidence type="ECO:0000313" key="11">
    <source>
        <dbReference type="EMBL" id="KAF9894332.1"/>
    </source>
</evidence>
<organism evidence="11 12">
    <name type="scientific">Aspergillus nanangensis</name>
    <dbReference type="NCBI Taxonomy" id="2582783"/>
    <lineage>
        <taxon>Eukaryota</taxon>
        <taxon>Fungi</taxon>
        <taxon>Dikarya</taxon>
        <taxon>Ascomycota</taxon>
        <taxon>Pezizomycotina</taxon>
        <taxon>Eurotiomycetes</taxon>
        <taxon>Eurotiomycetidae</taxon>
        <taxon>Eurotiales</taxon>
        <taxon>Aspergillaceae</taxon>
        <taxon>Aspergillus</taxon>
        <taxon>Aspergillus subgen. Circumdati</taxon>
    </lineage>
</organism>
<dbReference type="InterPro" id="IPR001128">
    <property type="entry name" value="Cyt_P450"/>
</dbReference>
<dbReference type="PANTHER" id="PTHR46300">
    <property type="entry name" value="P450, PUTATIVE (EUROFUNG)-RELATED-RELATED"/>
    <property type="match status" value="1"/>
</dbReference>
<keyword evidence="3 8" id="KW-0349">Heme</keyword>
<reference evidence="11" key="2">
    <citation type="submission" date="2020-02" db="EMBL/GenBank/DDBJ databases">
        <authorList>
            <person name="Gilchrist C.L.M."/>
            <person name="Chooi Y.-H."/>
        </authorList>
    </citation>
    <scope>NUCLEOTIDE SEQUENCE</scope>
    <source>
        <strain evidence="11">MST-FP2251</strain>
    </source>
</reference>
<dbReference type="Pfam" id="PF00067">
    <property type="entry name" value="p450"/>
    <property type="match status" value="1"/>
</dbReference>
<accession>A0AAD4CZ05</accession>
<feature type="transmembrane region" description="Helical" evidence="10">
    <location>
        <begin position="12"/>
        <end position="36"/>
    </location>
</feature>
<evidence type="ECO:0000256" key="4">
    <source>
        <dbReference type="ARBA" id="ARBA00022723"/>
    </source>
</evidence>
<dbReference type="SUPFAM" id="SSF48264">
    <property type="entry name" value="Cytochrome P450"/>
    <property type="match status" value="1"/>
</dbReference>
<keyword evidence="10" id="KW-1133">Transmembrane helix</keyword>
<evidence type="ECO:0008006" key="13">
    <source>
        <dbReference type="Google" id="ProtNLM"/>
    </source>
</evidence>
<evidence type="ECO:0000313" key="12">
    <source>
        <dbReference type="Proteomes" id="UP001194746"/>
    </source>
</evidence>
<reference evidence="11" key="1">
    <citation type="journal article" date="2019" name="Beilstein J. Org. Chem.">
        <title>Nanangenines: drimane sesquiterpenoids as the dominant metabolite cohort of a novel Australian fungus, Aspergillus nanangensis.</title>
        <authorList>
            <person name="Lacey H.J."/>
            <person name="Gilchrist C.L.M."/>
            <person name="Crombie A."/>
            <person name="Kalaitzis J.A."/>
            <person name="Vuong D."/>
            <person name="Rutledge P.J."/>
            <person name="Turner P."/>
            <person name="Pitt J.I."/>
            <person name="Lacey E."/>
            <person name="Chooi Y.H."/>
            <person name="Piggott A.M."/>
        </authorList>
    </citation>
    <scope>NUCLEOTIDE SEQUENCE</scope>
    <source>
        <strain evidence="11">MST-FP2251</strain>
    </source>
</reference>
<evidence type="ECO:0000256" key="8">
    <source>
        <dbReference type="PIRSR" id="PIRSR602401-1"/>
    </source>
</evidence>
<keyword evidence="10" id="KW-0472">Membrane</keyword>
<dbReference type="PROSITE" id="PS00086">
    <property type="entry name" value="CYTOCHROME_P450"/>
    <property type="match status" value="1"/>
</dbReference>
<dbReference type="CDD" id="cd11065">
    <property type="entry name" value="CYP64-like"/>
    <property type="match status" value="1"/>
</dbReference>
<dbReference type="AlphaFoldDB" id="A0AAD4CZ05"/>
<sequence>MIIQYLVDRSMLLHIVSYLSIPLVSFLLVSMMVVMLKKANDHRPLPPGPRALPIIGNLHQIPTTNPWETYQKWHRTYGPIISFRLGSRLIISIGSHEVADELLNKRGHIYSSRPPLIISGHLTKGLHMGINPAGPKWKNDRKILSQFLSMSESKNYCPMQDTESKQVVRDLLRSDAFASHFDRYAGGLMMSFLYGRRISSSSHPDLCQILDISEKVDEAVNQNQNRIVEAFPALDLLPEFLSPWKQIGNQAYSITTEIFERLFNQGKTNARAWASQVQKVKGAESLPTSELAYLLGILNQGGGETTAAVLRIFVLASLLHHGAVLEAQKELDRVVGQDRLPTFDDMLNLPYVNAFIHEVQRWHPLLPAGVPHATTQDDIYMGYHIPKGTTILPNHWTLDLDADSFDAPLSFQPTRWLENPDLPTAAFGFGRRVCPGKYIAQNSLFIVISRVLWAYDICPAYKDGKKVPVRPWNLKQSIVGPPMPFSATFKIRSPQHERVVKTSWECLGQEVVENTAEGA</sequence>
<keyword evidence="10" id="KW-0812">Transmembrane</keyword>
<dbReference type="InterPro" id="IPR017972">
    <property type="entry name" value="Cyt_P450_CS"/>
</dbReference>
<evidence type="ECO:0000256" key="6">
    <source>
        <dbReference type="ARBA" id="ARBA00023004"/>
    </source>
</evidence>
<evidence type="ECO:0000256" key="10">
    <source>
        <dbReference type="SAM" id="Phobius"/>
    </source>
</evidence>
<keyword evidence="7 9" id="KW-0503">Monooxygenase</keyword>
<dbReference type="Proteomes" id="UP001194746">
    <property type="component" value="Unassembled WGS sequence"/>
</dbReference>
<feature type="binding site" description="axial binding residue" evidence="8">
    <location>
        <position position="434"/>
    </location>
    <ligand>
        <name>heme</name>
        <dbReference type="ChEBI" id="CHEBI:30413"/>
    </ligand>
    <ligandPart>
        <name>Fe</name>
        <dbReference type="ChEBI" id="CHEBI:18248"/>
    </ligandPart>
</feature>
<evidence type="ECO:0000256" key="3">
    <source>
        <dbReference type="ARBA" id="ARBA00022617"/>
    </source>
</evidence>
<dbReference type="PANTHER" id="PTHR46300:SF1">
    <property type="entry name" value="P450, PUTATIVE (EUROFUNG)-RELATED"/>
    <property type="match status" value="1"/>
</dbReference>
<dbReference type="InterPro" id="IPR036396">
    <property type="entry name" value="Cyt_P450_sf"/>
</dbReference>
<evidence type="ECO:0000256" key="1">
    <source>
        <dbReference type="ARBA" id="ARBA00001971"/>
    </source>
</evidence>
<dbReference type="EMBL" id="VCAU01000004">
    <property type="protein sequence ID" value="KAF9894332.1"/>
    <property type="molecule type" value="Genomic_DNA"/>
</dbReference>
<evidence type="ECO:0000256" key="2">
    <source>
        <dbReference type="ARBA" id="ARBA00010617"/>
    </source>
</evidence>
<keyword evidence="4 8" id="KW-0479">Metal-binding</keyword>
<evidence type="ECO:0000256" key="7">
    <source>
        <dbReference type="ARBA" id="ARBA00023033"/>
    </source>
</evidence>
<dbReference type="GO" id="GO:0016705">
    <property type="term" value="F:oxidoreductase activity, acting on paired donors, with incorporation or reduction of molecular oxygen"/>
    <property type="evidence" value="ECO:0007669"/>
    <property type="project" value="InterPro"/>
</dbReference>
<comment type="caution">
    <text evidence="11">The sequence shown here is derived from an EMBL/GenBank/DDBJ whole genome shotgun (WGS) entry which is preliminary data.</text>
</comment>